<dbReference type="InterPro" id="IPR032567">
    <property type="entry name" value="RTL1-rel"/>
</dbReference>
<dbReference type="SUPFAM" id="SSF56672">
    <property type="entry name" value="DNA/RNA polymerases"/>
    <property type="match status" value="1"/>
</dbReference>
<comment type="caution">
    <text evidence="1">The sequence shown here is derived from an EMBL/GenBank/DDBJ whole genome shotgun (WGS) entry which is preliminary data.</text>
</comment>
<dbReference type="PANTHER" id="PTHR15503">
    <property type="entry name" value="LDOC1 RELATED"/>
    <property type="match status" value="1"/>
</dbReference>
<dbReference type="PANTHER" id="PTHR15503:SF45">
    <property type="entry name" value="RNA-DIRECTED DNA POLYMERASE HOMOLOG"/>
    <property type="match status" value="1"/>
</dbReference>
<sequence>MSASKLNELKKKLEELLENRFVRPSVSQWGAPVLLVKKKDG</sequence>
<proteinExistence type="predicted"/>
<evidence type="ECO:0000313" key="1">
    <source>
        <dbReference type="EMBL" id="MCI82598.1"/>
    </source>
</evidence>
<evidence type="ECO:0000313" key="2">
    <source>
        <dbReference type="Proteomes" id="UP000265520"/>
    </source>
</evidence>
<protein>
    <submittedName>
        <fullName evidence="1">Putative reverse-transcriptase-like protein</fullName>
    </submittedName>
</protein>
<name>A0A392V2S4_9FABA</name>
<dbReference type="InterPro" id="IPR043502">
    <property type="entry name" value="DNA/RNA_pol_sf"/>
</dbReference>
<feature type="non-terminal residue" evidence="1">
    <location>
        <position position="41"/>
    </location>
</feature>
<accession>A0A392V2S4</accession>
<dbReference type="EMBL" id="LXQA011047439">
    <property type="protein sequence ID" value="MCI82598.1"/>
    <property type="molecule type" value="Genomic_DNA"/>
</dbReference>
<dbReference type="Gene3D" id="3.10.10.10">
    <property type="entry name" value="HIV Type 1 Reverse Transcriptase, subunit A, domain 1"/>
    <property type="match status" value="1"/>
</dbReference>
<keyword evidence="2" id="KW-1185">Reference proteome</keyword>
<organism evidence="1 2">
    <name type="scientific">Trifolium medium</name>
    <dbReference type="NCBI Taxonomy" id="97028"/>
    <lineage>
        <taxon>Eukaryota</taxon>
        <taxon>Viridiplantae</taxon>
        <taxon>Streptophyta</taxon>
        <taxon>Embryophyta</taxon>
        <taxon>Tracheophyta</taxon>
        <taxon>Spermatophyta</taxon>
        <taxon>Magnoliopsida</taxon>
        <taxon>eudicotyledons</taxon>
        <taxon>Gunneridae</taxon>
        <taxon>Pentapetalae</taxon>
        <taxon>rosids</taxon>
        <taxon>fabids</taxon>
        <taxon>Fabales</taxon>
        <taxon>Fabaceae</taxon>
        <taxon>Papilionoideae</taxon>
        <taxon>50 kb inversion clade</taxon>
        <taxon>NPAAA clade</taxon>
        <taxon>Hologalegina</taxon>
        <taxon>IRL clade</taxon>
        <taxon>Trifolieae</taxon>
        <taxon>Trifolium</taxon>
    </lineage>
</organism>
<reference evidence="1 2" key="1">
    <citation type="journal article" date="2018" name="Front. Plant Sci.">
        <title>Red Clover (Trifolium pratense) and Zigzag Clover (T. medium) - A Picture of Genomic Similarities and Differences.</title>
        <authorList>
            <person name="Dluhosova J."/>
            <person name="Istvanek J."/>
            <person name="Nedelnik J."/>
            <person name="Repkova J."/>
        </authorList>
    </citation>
    <scope>NUCLEOTIDE SEQUENCE [LARGE SCALE GENOMIC DNA]</scope>
    <source>
        <strain evidence="2">cv. 10/8</strain>
        <tissue evidence="1">Leaf</tissue>
    </source>
</reference>
<dbReference type="AlphaFoldDB" id="A0A392V2S4"/>
<dbReference type="Proteomes" id="UP000265520">
    <property type="component" value="Unassembled WGS sequence"/>
</dbReference>